<reference evidence="2 3" key="1">
    <citation type="submission" date="2019-07" db="EMBL/GenBank/DDBJ databases">
        <title>Genomics analysis of Aphanomyces spp. identifies a new class of oomycete effector associated with host adaptation.</title>
        <authorList>
            <person name="Gaulin E."/>
        </authorList>
    </citation>
    <scope>NUCLEOTIDE SEQUENCE [LARGE SCALE GENOMIC DNA]</scope>
    <source>
        <strain evidence="2 3">ATCC 201684</strain>
    </source>
</reference>
<evidence type="ECO:0000256" key="1">
    <source>
        <dbReference type="SAM" id="MobiDB-lite"/>
    </source>
</evidence>
<dbReference type="EMBL" id="VJMJ01000140">
    <property type="protein sequence ID" value="KAF0731812.1"/>
    <property type="molecule type" value="Genomic_DNA"/>
</dbReference>
<sequence length="204" mass="23720">MDYDDDSFENESPPPEYSDEFEDFVPPPETPPPTTLAEEGHEEPDLFVDEAPSDCYHPKLVNWHGFVAAKLTKLKHIDMKQGDEIRVPTTLLHRIQTRRRFEESVPPPPQLSRRCRHDVPGSVIDRIKIQTLMHKMHNEATSDDAHKYSRRSLFTFIAHHETRLRDQAWAGRLDALEEAQRRSHDAVSWIAEHMTRHHGAYTSN</sequence>
<evidence type="ECO:0000313" key="2">
    <source>
        <dbReference type="EMBL" id="KAF0731812.1"/>
    </source>
</evidence>
<gene>
    <name evidence="2" type="ORF">Ae201684_011110</name>
</gene>
<evidence type="ECO:0000313" key="3">
    <source>
        <dbReference type="Proteomes" id="UP000481153"/>
    </source>
</evidence>
<dbReference type="Proteomes" id="UP000481153">
    <property type="component" value="Unassembled WGS sequence"/>
</dbReference>
<name>A0A6G0WW76_9STRA</name>
<keyword evidence="3" id="KW-1185">Reference proteome</keyword>
<dbReference type="AlphaFoldDB" id="A0A6G0WW76"/>
<comment type="caution">
    <text evidence="2">The sequence shown here is derived from an EMBL/GenBank/DDBJ whole genome shotgun (WGS) entry which is preliminary data.</text>
</comment>
<proteinExistence type="predicted"/>
<protein>
    <submittedName>
        <fullName evidence="2">Uncharacterized protein</fullName>
    </submittedName>
</protein>
<accession>A0A6G0WW76</accession>
<dbReference type="VEuPathDB" id="FungiDB:AeMF1_011380"/>
<feature type="region of interest" description="Disordered" evidence="1">
    <location>
        <begin position="1"/>
        <end position="41"/>
    </location>
</feature>
<feature type="compositionally biased region" description="Pro residues" evidence="1">
    <location>
        <begin position="25"/>
        <end position="34"/>
    </location>
</feature>
<organism evidence="2 3">
    <name type="scientific">Aphanomyces euteiches</name>
    <dbReference type="NCBI Taxonomy" id="100861"/>
    <lineage>
        <taxon>Eukaryota</taxon>
        <taxon>Sar</taxon>
        <taxon>Stramenopiles</taxon>
        <taxon>Oomycota</taxon>
        <taxon>Saprolegniomycetes</taxon>
        <taxon>Saprolegniales</taxon>
        <taxon>Verrucalvaceae</taxon>
        <taxon>Aphanomyces</taxon>
    </lineage>
</organism>